<feature type="region of interest" description="Disordered" evidence="1">
    <location>
        <begin position="106"/>
        <end position="127"/>
    </location>
</feature>
<protein>
    <submittedName>
        <fullName evidence="2">Uncharacterized protein</fullName>
    </submittedName>
</protein>
<accession>A0A0D7BPU9</accession>
<evidence type="ECO:0000313" key="3">
    <source>
        <dbReference type="Proteomes" id="UP000054007"/>
    </source>
</evidence>
<name>A0A0D7BPU9_9AGAR</name>
<evidence type="ECO:0000313" key="2">
    <source>
        <dbReference type="EMBL" id="KIY71636.1"/>
    </source>
</evidence>
<gene>
    <name evidence="2" type="ORF">CYLTODRAFT_110985</name>
</gene>
<dbReference type="Proteomes" id="UP000054007">
    <property type="component" value="Unassembled WGS sequence"/>
</dbReference>
<sequence length="230" mass="24750">MRKQAKPGCSVEQGSHCYRRLASNHLSAFRLAFLQIRRAGRRNRRAPKHARMAILVAELGHSLVRYAAQLDGSSGFQCESHPHAPMHRGAPASRGSTICLSRSHSSAATDAHREDTPPTAIASMRPRGSAQCCQTEEGVGFARLASWASIIKCNMLSRGTVSSRISGSRSVSGSVSVFGSRCSMARFSCSWVLYRMITRLGEVSGTSSAKAFASSCWGSNSRAGKHGGHR</sequence>
<dbReference type="EMBL" id="KN880452">
    <property type="protein sequence ID" value="KIY71636.1"/>
    <property type="molecule type" value="Genomic_DNA"/>
</dbReference>
<dbReference type="AlphaFoldDB" id="A0A0D7BPU9"/>
<evidence type="ECO:0000256" key="1">
    <source>
        <dbReference type="SAM" id="MobiDB-lite"/>
    </source>
</evidence>
<proteinExistence type="predicted"/>
<organism evidence="2 3">
    <name type="scientific">Cylindrobasidium torrendii FP15055 ss-10</name>
    <dbReference type="NCBI Taxonomy" id="1314674"/>
    <lineage>
        <taxon>Eukaryota</taxon>
        <taxon>Fungi</taxon>
        <taxon>Dikarya</taxon>
        <taxon>Basidiomycota</taxon>
        <taxon>Agaricomycotina</taxon>
        <taxon>Agaricomycetes</taxon>
        <taxon>Agaricomycetidae</taxon>
        <taxon>Agaricales</taxon>
        <taxon>Marasmiineae</taxon>
        <taxon>Physalacriaceae</taxon>
        <taxon>Cylindrobasidium</taxon>
    </lineage>
</organism>
<reference evidence="2 3" key="1">
    <citation type="journal article" date="2015" name="Fungal Genet. Biol.">
        <title>Evolution of novel wood decay mechanisms in Agaricales revealed by the genome sequences of Fistulina hepatica and Cylindrobasidium torrendii.</title>
        <authorList>
            <person name="Floudas D."/>
            <person name="Held B.W."/>
            <person name="Riley R."/>
            <person name="Nagy L.G."/>
            <person name="Koehler G."/>
            <person name="Ransdell A.S."/>
            <person name="Younus H."/>
            <person name="Chow J."/>
            <person name="Chiniquy J."/>
            <person name="Lipzen A."/>
            <person name="Tritt A."/>
            <person name="Sun H."/>
            <person name="Haridas S."/>
            <person name="LaButti K."/>
            <person name="Ohm R.A."/>
            <person name="Kues U."/>
            <person name="Blanchette R.A."/>
            <person name="Grigoriev I.V."/>
            <person name="Minto R.E."/>
            <person name="Hibbett D.S."/>
        </authorList>
    </citation>
    <scope>NUCLEOTIDE SEQUENCE [LARGE SCALE GENOMIC DNA]</scope>
    <source>
        <strain evidence="2 3">FP15055 ss-10</strain>
    </source>
</reference>
<keyword evidence="3" id="KW-1185">Reference proteome</keyword>